<evidence type="ECO:0000256" key="3">
    <source>
        <dbReference type="ARBA" id="ARBA00022741"/>
    </source>
</evidence>
<dbReference type="Gene3D" id="3.40.50.620">
    <property type="entry name" value="HUPs"/>
    <property type="match status" value="1"/>
</dbReference>
<dbReference type="FunFam" id="1.10.240.10:FF:000002">
    <property type="entry name" value="Tryptophan--tRNA ligase"/>
    <property type="match status" value="1"/>
</dbReference>
<dbReference type="InterPro" id="IPR001412">
    <property type="entry name" value="aa-tRNA-synth_I_CS"/>
</dbReference>
<dbReference type="HAMAP" id="MF_00140_B">
    <property type="entry name" value="Trp_tRNA_synth_B"/>
    <property type="match status" value="1"/>
</dbReference>
<dbReference type="InterPro" id="IPR014729">
    <property type="entry name" value="Rossmann-like_a/b/a_fold"/>
</dbReference>
<comment type="function">
    <text evidence="8">Catalyzes the attachment of tryptophan to tRNA(Trp).</text>
</comment>
<keyword evidence="5 8" id="KW-0648">Protein biosynthesis</keyword>
<dbReference type="PANTHER" id="PTHR43766">
    <property type="entry name" value="TRYPTOPHAN--TRNA LIGASE, MITOCHONDRIAL"/>
    <property type="match status" value="1"/>
</dbReference>
<dbReference type="InterPro" id="IPR024109">
    <property type="entry name" value="Trp-tRNA-ligase_bac-type"/>
</dbReference>
<dbReference type="PROSITE" id="PS00178">
    <property type="entry name" value="AA_TRNA_LIGASE_I"/>
    <property type="match status" value="1"/>
</dbReference>
<keyword evidence="3 8" id="KW-0547">Nucleotide-binding</keyword>
<sequence length="326" mass="36569">MRVLTGIQPTNNLHIGNLFGALLPAVEMQKSNELFMMIVDYHAITVEQNPDDLYHNILFAAAAYLACGIDPKKTVMFQQSQVSAHTELGWIMQTVTHMGEAGRMTQFKDKSGSNTDGVSVALYTYPILMAADILLYDTKQVPVGEDQKQHVELTRDLAQRFNNRFGKTFEFPEPIIRKTGARILSLTDPNKKMSKSDPSAKSYILITDEPEIIKKKIMSAVTDSEPGITLDKERRGLYNLLTIFSLVTETPADEITVKYQEKGMKKLKEDLAEALIKYLAPIQVKIKEYMDNPAELERTIKNGSNAARDVADETLLRVKKAIGVNK</sequence>
<comment type="catalytic activity">
    <reaction evidence="7 8">
        <text>tRNA(Trp) + L-tryptophan + ATP = L-tryptophyl-tRNA(Trp) + AMP + diphosphate + H(+)</text>
        <dbReference type="Rhea" id="RHEA:24080"/>
        <dbReference type="Rhea" id="RHEA-COMP:9671"/>
        <dbReference type="Rhea" id="RHEA-COMP:9705"/>
        <dbReference type="ChEBI" id="CHEBI:15378"/>
        <dbReference type="ChEBI" id="CHEBI:30616"/>
        <dbReference type="ChEBI" id="CHEBI:33019"/>
        <dbReference type="ChEBI" id="CHEBI:57912"/>
        <dbReference type="ChEBI" id="CHEBI:78442"/>
        <dbReference type="ChEBI" id="CHEBI:78535"/>
        <dbReference type="ChEBI" id="CHEBI:456215"/>
        <dbReference type="EC" id="6.1.1.2"/>
    </reaction>
</comment>
<evidence type="ECO:0000256" key="7">
    <source>
        <dbReference type="ARBA" id="ARBA00049929"/>
    </source>
</evidence>
<dbReference type="CDD" id="cd00806">
    <property type="entry name" value="TrpRS_core"/>
    <property type="match status" value="1"/>
</dbReference>
<dbReference type="EC" id="6.1.1.2" evidence="8"/>
<organism evidence="10 11">
    <name type="scientific">Candidatus Uhrbacteria bacterium CG_4_9_14_0_2_um_filter_41_50</name>
    <dbReference type="NCBI Taxonomy" id="1975031"/>
    <lineage>
        <taxon>Bacteria</taxon>
        <taxon>Candidatus Uhriibacteriota</taxon>
    </lineage>
</organism>
<dbReference type="GO" id="GO:0006436">
    <property type="term" value="P:tryptophanyl-tRNA aminoacylation"/>
    <property type="evidence" value="ECO:0007669"/>
    <property type="project" value="UniProtKB-UniRule"/>
</dbReference>
<accession>A0A2M8EQC4</accession>
<feature type="binding site" evidence="8">
    <location>
        <position position="132"/>
    </location>
    <ligand>
        <name>L-tryptophan</name>
        <dbReference type="ChEBI" id="CHEBI:57912"/>
    </ligand>
</feature>
<keyword evidence="4 8" id="KW-0067">ATP-binding</keyword>
<comment type="caution">
    <text evidence="10">The sequence shown here is derived from an EMBL/GenBank/DDBJ whole genome shotgun (WGS) entry which is preliminary data.</text>
</comment>
<feature type="binding site" evidence="8">
    <location>
        <begin position="8"/>
        <end position="10"/>
    </location>
    <ligand>
        <name>ATP</name>
        <dbReference type="ChEBI" id="CHEBI:30616"/>
    </ligand>
</feature>
<feature type="short sequence motif" description="'HIGH' region" evidence="8">
    <location>
        <begin position="9"/>
        <end position="17"/>
    </location>
</feature>
<dbReference type="Gene3D" id="1.10.240.10">
    <property type="entry name" value="Tyrosyl-Transfer RNA Synthetase"/>
    <property type="match status" value="1"/>
</dbReference>
<dbReference type="InterPro" id="IPR050203">
    <property type="entry name" value="Trp-tRNA_synthetase"/>
</dbReference>
<comment type="similarity">
    <text evidence="1 8 9">Belongs to the class-I aminoacyl-tRNA synthetase family.</text>
</comment>
<feature type="short sequence motif" description="'KMSKS' region" evidence="8">
    <location>
        <begin position="192"/>
        <end position="196"/>
    </location>
</feature>
<keyword evidence="2 8" id="KW-0436">Ligase</keyword>
<evidence type="ECO:0000256" key="2">
    <source>
        <dbReference type="ARBA" id="ARBA00022598"/>
    </source>
</evidence>
<dbReference type="EMBL" id="PFSI01000006">
    <property type="protein sequence ID" value="PJC24934.1"/>
    <property type="molecule type" value="Genomic_DNA"/>
</dbReference>
<evidence type="ECO:0000256" key="4">
    <source>
        <dbReference type="ARBA" id="ARBA00022840"/>
    </source>
</evidence>
<dbReference type="NCBIfam" id="TIGR00233">
    <property type="entry name" value="trpS"/>
    <property type="match status" value="1"/>
</dbReference>
<dbReference type="InterPro" id="IPR002306">
    <property type="entry name" value="Trp-tRNA-ligase"/>
</dbReference>
<dbReference type="PANTHER" id="PTHR43766:SF1">
    <property type="entry name" value="TRYPTOPHAN--TRNA LIGASE, MITOCHONDRIAL"/>
    <property type="match status" value="1"/>
</dbReference>
<feature type="binding site" evidence="8">
    <location>
        <begin position="192"/>
        <end position="196"/>
    </location>
    <ligand>
        <name>ATP</name>
        <dbReference type="ChEBI" id="CHEBI:30616"/>
    </ligand>
</feature>
<name>A0A2M8EQC4_9BACT</name>
<dbReference type="Proteomes" id="UP000230251">
    <property type="component" value="Unassembled WGS sequence"/>
</dbReference>
<evidence type="ECO:0000313" key="10">
    <source>
        <dbReference type="EMBL" id="PJC24934.1"/>
    </source>
</evidence>
<dbReference type="PRINTS" id="PR01039">
    <property type="entry name" value="TRNASYNTHTRP"/>
</dbReference>
<dbReference type="Pfam" id="PF00579">
    <property type="entry name" value="tRNA-synt_1b"/>
    <property type="match status" value="1"/>
</dbReference>
<feature type="binding site" evidence="8">
    <location>
        <position position="183"/>
    </location>
    <ligand>
        <name>ATP</name>
        <dbReference type="ChEBI" id="CHEBI:30616"/>
    </ligand>
</feature>
<evidence type="ECO:0000313" key="11">
    <source>
        <dbReference type="Proteomes" id="UP000230251"/>
    </source>
</evidence>
<evidence type="ECO:0000256" key="5">
    <source>
        <dbReference type="ARBA" id="ARBA00022917"/>
    </source>
</evidence>
<dbReference type="GO" id="GO:0005829">
    <property type="term" value="C:cytosol"/>
    <property type="evidence" value="ECO:0007669"/>
    <property type="project" value="TreeGrafter"/>
</dbReference>
<keyword evidence="8" id="KW-0963">Cytoplasm</keyword>
<evidence type="ECO:0000256" key="1">
    <source>
        <dbReference type="ARBA" id="ARBA00005594"/>
    </source>
</evidence>
<dbReference type="SUPFAM" id="SSF52374">
    <property type="entry name" value="Nucleotidylyl transferase"/>
    <property type="match status" value="1"/>
</dbReference>
<evidence type="ECO:0000256" key="9">
    <source>
        <dbReference type="RuleBase" id="RU363036"/>
    </source>
</evidence>
<feature type="binding site" evidence="8">
    <location>
        <begin position="144"/>
        <end position="146"/>
    </location>
    <ligand>
        <name>ATP</name>
        <dbReference type="ChEBI" id="CHEBI:30616"/>
    </ligand>
</feature>
<dbReference type="AlphaFoldDB" id="A0A2M8EQC4"/>
<evidence type="ECO:0000256" key="6">
    <source>
        <dbReference type="ARBA" id="ARBA00023146"/>
    </source>
</evidence>
<proteinExistence type="inferred from homology"/>
<gene>
    <name evidence="8 10" type="primary">trpS</name>
    <name evidence="10" type="ORF">CO057_00230</name>
</gene>
<reference evidence="11" key="1">
    <citation type="submission" date="2017-09" db="EMBL/GenBank/DDBJ databases">
        <title>Depth-based differentiation of microbial function through sediment-hosted aquifers and enrichment of novel symbionts in the deep terrestrial subsurface.</title>
        <authorList>
            <person name="Probst A.J."/>
            <person name="Ladd B."/>
            <person name="Jarett J.K."/>
            <person name="Geller-Mcgrath D.E."/>
            <person name="Sieber C.M.K."/>
            <person name="Emerson J.B."/>
            <person name="Anantharaman K."/>
            <person name="Thomas B.C."/>
            <person name="Malmstrom R."/>
            <person name="Stieglmeier M."/>
            <person name="Klingl A."/>
            <person name="Woyke T."/>
            <person name="Ryan C.M."/>
            <person name="Banfield J.F."/>
        </authorList>
    </citation>
    <scope>NUCLEOTIDE SEQUENCE [LARGE SCALE GENOMIC DNA]</scope>
</reference>
<comment type="subunit">
    <text evidence="8">Homodimer.</text>
</comment>
<feature type="binding site" evidence="8">
    <location>
        <begin position="16"/>
        <end position="17"/>
    </location>
    <ligand>
        <name>ATP</name>
        <dbReference type="ChEBI" id="CHEBI:30616"/>
    </ligand>
</feature>
<keyword evidence="6 8" id="KW-0030">Aminoacyl-tRNA synthetase</keyword>
<protein>
    <recommendedName>
        <fullName evidence="8">Tryptophan--tRNA ligase</fullName>
        <ecNumber evidence="8">6.1.1.2</ecNumber>
    </recommendedName>
    <alternativeName>
        <fullName evidence="8">Tryptophanyl-tRNA synthetase</fullName>
        <shortName evidence="8">TrpRS</shortName>
    </alternativeName>
</protein>
<dbReference type="GO" id="GO:0004830">
    <property type="term" value="F:tryptophan-tRNA ligase activity"/>
    <property type="evidence" value="ECO:0007669"/>
    <property type="project" value="UniProtKB-UniRule"/>
</dbReference>
<dbReference type="GO" id="GO:0005524">
    <property type="term" value="F:ATP binding"/>
    <property type="evidence" value="ECO:0007669"/>
    <property type="project" value="UniProtKB-UniRule"/>
</dbReference>
<evidence type="ECO:0000256" key="8">
    <source>
        <dbReference type="HAMAP-Rule" id="MF_00140"/>
    </source>
</evidence>
<comment type="subcellular location">
    <subcellularLocation>
        <location evidence="8">Cytoplasm</location>
    </subcellularLocation>
</comment>
<dbReference type="InterPro" id="IPR002305">
    <property type="entry name" value="aa-tRNA-synth_Ic"/>
</dbReference>